<evidence type="ECO:0000313" key="1">
    <source>
        <dbReference type="EMBL" id="GLJ61152.1"/>
    </source>
</evidence>
<reference evidence="1" key="1">
    <citation type="journal article" date="2014" name="Int. J. Syst. Evol. Microbiol.">
        <title>Complete genome sequence of Corynebacterium casei LMG S-19264T (=DSM 44701T), isolated from a smear-ripened cheese.</title>
        <authorList>
            <consortium name="US DOE Joint Genome Institute (JGI-PGF)"/>
            <person name="Walter F."/>
            <person name="Albersmeier A."/>
            <person name="Kalinowski J."/>
            <person name="Ruckert C."/>
        </authorList>
    </citation>
    <scope>NUCLEOTIDE SEQUENCE</scope>
    <source>
        <strain evidence="1">VKM Ac-1020</strain>
    </source>
</reference>
<dbReference type="AlphaFoldDB" id="A0A9W6LW92"/>
<name>A0A9W6LW92_9MICO</name>
<reference evidence="1" key="2">
    <citation type="submission" date="2023-01" db="EMBL/GenBank/DDBJ databases">
        <authorList>
            <person name="Sun Q."/>
            <person name="Evtushenko L."/>
        </authorList>
    </citation>
    <scope>NUCLEOTIDE SEQUENCE</scope>
    <source>
        <strain evidence="1">VKM Ac-1020</strain>
    </source>
</reference>
<keyword evidence="2" id="KW-1185">Reference proteome</keyword>
<organism evidence="1 2">
    <name type="scientific">Microbacterium barkeri</name>
    <dbReference type="NCBI Taxonomy" id="33917"/>
    <lineage>
        <taxon>Bacteria</taxon>
        <taxon>Bacillati</taxon>
        <taxon>Actinomycetota</taxon>
        <taxon>Actinomycetes</taxon>
        <taxon>Micrococcales</taxon>
        <taxon>Microbacteriaceae</taxon>
        <taxon>Microbacterium</taxon>
    </lineage>
</organism>
<protein>
    <submittedName>
        <fullName evidence="1">Uncharacterized protein</fullName>
    </submittedName>
</protein>
<comment type="caution">
    <text evidence="1">The sequence shown here is derived from an EMBL/GenBank/DDBJ whole genome shotgun (WGS) entry which is preliminary data.</text>
</comment>
<gene>
    <name evidence="1" type="ORF">GCM10017576_12810</name>
</gene>
<sequence>MDRVAQDTTLDAAVVEEGAELRASAVSLVGFDPGNIISDAVFYDSGSMSAAQIQDFLKRKVPTCQSGYTCLKDFRASTTSRKADAYCTKPYQGASSESAATIIAKVAQACGISPKVLLVMLQKEQGLVTHTWPSSWRYTIAMGMACPDTSACDTRYYGFQNQVYGAARQYQIYAKSSWFDWFPVGKVSQVRYHPNASCGSGPVTIRNKATASLYYYTPYQPNAAALRAGYGTGDACSAYGNRNFYNYFTDWFGATRGPTSGLIRTPNGDIFLLNGASKVHVTRELLSAYEAAFGSWRSVSVDEAARYPTKGTSSRFIRNASTGDISLLQGGQRHRFTTCTQVWQWGGRCGTELALTAGTYTAVKQGATMTNVARRTWSGTTLHLISGSKLHPLYDAAAAAALAGSSKPFAAVMPPSGLSRYTIGEVRFAPGSWVKRTSSARVYLATSDRRLVYLPSWGFADEYGLGRGVDAHVPGATLTGYADKGSLSLFARCGGTTYFAAGGRLRAVTTTAGFAVTTLDTATCRVLDLSGGRVPGRIFVKSATSDRVYVLDGGRLRHVTSVAAVRRLNGGAWPTILTLTAQTVDFLPKGSAVR</sequence>
<dbReference type="Proteomes" id="UP001142462">
    <property type="component" value="Unassembled WGS sequence"/>
</dbReference>
<proteinExistence type="predicted"/>
<dbReference type="EMBL" id="BSEJ01000004">
    <property type="protein sequence ID" value="GLJ61152.1"/>
    <property type="molecule type" value="Genomic_DNA"/>
</dbReference>
<accession>A0A9W6LW92</accession>
<evidence type="ECO:0000313" key="2">
    <source>
        <dbReference type="Proteomes" id="UP001142462"/>
    </source>
</evidence>